<proteinExistence type="predicted"/>
<organism evidence="2 3">
    <name type="scientific">Candidatus Thiodictyon syntrophicum</name>
    <dbReference type="NCBI Taxonomy" id="1166950"/>
    <lineage>
        <taxon>Bacteria</taxon>
        <taxon>Pseudomonadati</taxon>
        <taxon>Pseudomonadota</taxon>
        <taxon>Gammaproteobacteria</taxon>
        <taxon>Chromatiales</taxon>
        <taxon>Chromatiaceae</taxon>
        <taxon>Thiodictyon</taxon>
    </lineage>
</organism>
<dbReference type="KEGG" id="tsy:THSYN_32755"/>
<name>A0A2K8UJB1_9GAMM</name>
<gene>
    <name evidence="2" type="ORF">THSYN_32755</name>
</gene>
<protein>
    <recommendedName>
        <fullName evidence="1">Sulphur oxidation protein SoxZ domain-containing protein</fullName>
    </recommendedName>
</protein>
<evidence type="ECO:0000259" key="1">
    <source>
        <dbReference type="Pfam" id="PF08770"/>
    </source>
</evidence>
<dbReference type="Pfam" id="PF08770">
    <property type="entry name" value="SoxZ"/>
    <property type="match status" value="1"/>
</dbReference>
<dbReference type="EMBL" id="CP020372">
    <property type="protein sequence ID" value="AUB85666.1"/>
    <property type="molecule type" value="Genomic_DNA"/>
</dbReference>
<feature type="domain" description="Sulphur oxidation protein SoxZ" evidence="1">
    <location>
        <begin position="49"/>
        <end position="95"/>
    </location>
</feature>
<dbReference type="Gene3D" id="2.60.40.10">
    <property type="entry name" value="Immunoglobulins"/>
    <property type="match status" value="1"/>
</dbReference>
<accession>A0A2K8UJB1</accession>
<reference evidence="2 3" key="1">
    <citation type="submission" date="2017-03" db="EMBL/GenBank/DDBJ databases">
        <title>Complete genome sequence of Candidatus 'Thiodictyon syntrophicum' sp. nov. strain Cad16T, a photolithoautotroph purple sulfur bacterium isolated from an alpine meromictic lake.</title>
        <authorList>
            <person name="Luedin S.M."/>
            <person name="Pothier J.F."/>
            <person name="Danza F."/>
            <person name="Storelli N."/>
            <person name="Wittwer M."/>
            <person name="Tonolla M."/>
        </authorList>
    </citation>
    <scope>NUCLEOTIDE SEQUENCE [LARGE SCALE GENOMIC DNA]</scope>
    <source>
        <strain evidence="2 3">Cad16T</strain>
        <plasmid evidence="3">Plasmid pts485</plasmid>
    </source>
</reference>
<dbReference type="InterPro" id="IPR013783">
    <property type="entry name" value="Ig-like_fold"/>
</dbReference>
<dbReference type="InterPro" id="IPR014880">
    <property type="entry name" value="SoxZ_dom"/>
</dbReference>
<keyword evidence="2" id="KW-0614">Plasmid</keyword>
<dbReference type="InterPro" id="IPR014756">
    <property type="entry name" value="Ig_E-set"/>
</dbReference>
<dbReference type="SUPFAM" id="SSF81296">
    <property type="entry name" value="E set domains"/>
    <property type="match status" value="1"/>
</dbReference>
<dbReference type="Proteomes" id="UP000232638">
    <property type="component" value="Plasmid pTs485"/>
</dbReference>
<keyword evidence="3" id="KW-1185">Reference proteome</keyword>
<evidence type="ECO:0000313" key="3">
    <source>
        <dbReference type="Proteomes" id="UP000232638"/>
    </source>
</evidence>
<geneLocation type="plasmid" evidence="3">
    <name>pts485</name>
</geneLocation>
<dbReference type="AlphaFoldDB" id="A0A2K8UJB1"/>
<sequence>MRAVAQTDDGRLFTVANFVKAAGGCSAPSLKDPAAAAAQLGRMKLVLPEQIKPGERLTAQLMIKHPNSSGLQFDQVARHFIPADYIQRIDLAYQG</sequence>
<evidence type="ECO:0000313" key="2">
    <source>
        <dbReference type="EMBL" id="AUB85666.1"/>
    </source>
</evidence>